<feature type="transmembrane region" description="Helical" evidence="1">
    <location>
        <begin position="274"/>
        <end position="292"/>
    </location>
</feature>
<keyword evidence="3" id="KW-1185">Reference proteome</keyword>
<feature type="transmembrane region" description="Helical" evidence="1">
    <location>
        <begin position="371"/>
        <end position="388"/>
    </location>
</feature>
<dbReference type="RefSeq" id="WP_248343780.1">
    <property type="nucleotide sequence ID" value="NZ_AP025592.1"/>
</dbReference>
<protein>
    <recommendedName>
        <fullName evidence="4">Glycosyltransferase RgtA/B/C/D-like domain-containing protein</fullName>
    </recommendedName>
</protein>
<organism evidence="2 3">
    <name type="scientific">Anaeromyxobacter paludicola</name>
    <dbReference type="NCBI Taxonomy" id="2918171"/>
    <lineage>
        <taxon>Bacteria</taxon>
        <taxon>Pseudomonadati</taxon>
        <taxon>Myxococcota</taxon>
        <taxon>Myxococcia</taxon>
        <taxon>Myxococcales</taxon>
        <taxon>Cystobacterineae</taxon>
        <taxon>Anaeromyxobacteraceae</taxon>
        <taxon>Anaeromyxobacter</taxon>
    </lineage>
</organism>
<feature type="transmembrane region" description="Helical" evidence="1">
    <location>
        <begin position="97"/>
        <end position="119"/>
    </location>
</feature>
<dbReference type="EMBL" id="AP025592">
    <property type="protein sequence ID" value="BDG07177.1"/>
    <property type="molecule type" value="Genomic_DNA"/>
</dbReference>
<feature type="transmembrane region" description="Helical" evidence="1">
    <location>
        <begin position="201"/>
        <end position="222"/>
    </location>
</feature>
<keyword evidence="1" id="KW-0472">Membrane</keyword>
<feature type="transmembrane region" description="Helical" evidence="1">
    <location>
        <begin position="58"/>
        <end position="77"/>
    </location>
</feature>
<evidence type="ECO:0000313" key="2">
    <source>
        <dbReference type="EMBL" id="BDG07177.1"/>
    </source>
</evidence>
<evidence type="ECO:0008006" key="4">
    <source>
        <dbReference type="Google" id="ProtNLM"/>
    </source>
</evidence>
<dbReference type="Proteomes" id="UP001162734">
    <property type="component" value="Chromosome"/>
</dbReference>
<feature type="transmembrane region" description="Helical" evidence="1">
    <location>
        <begin position="304"/>
        <end position="322"/>
    </location>
</feature>
<proteinExistence type="predicted"/>
<feature type="transmembrane region" description="Helical" evidence="1">
    <location>
        <begin position="20"/>
        <end position="37"/>
    </location>
</feature>
<evidence type="ECO:0000256" key="1">
    <source>
        <dbReference type="SAM" id="Phobius"/>
    </source>
</evidence>
<evidence type="ECO:0000313" key="3">
    <source>
        <dbReference type="Proteomes" id="UP001162734"/>
    </source>
</evidence>
<feature type="transmembrane region" description="Helical" evidence="1">
    <location>
        <begin position="519"/>
        <end position="538"/>
    </location>
</feature>
<keyword evidence="1" id="KW-0812">Transmembrane</keyword>
<name>A0ABN6N5E0_9BACT</name>
<feature type="transmembrane region" description="Helical" evidence="1">
    <location>
        <begin position="489"/>
        <end position="507"/>
    </location>
</feature>
<reference evidence="3" key="1">
    <citation type="journal article" date="2022" name="Int. J. Syst. Evol. Microbiol.">
        <title>Anaeromyxobacter oryzae sp. nov., Anaeromyxobacter diazotrophicus sp. nov. and Anaeromyxobacter paludicola sp. nov., isolated from paddy soils.</title>
        <authorList>
            <person name="Itoh H."/>
            <person name="Xu Z."/>
            <person name="Mise K."/>
            <person name="Masuda Y."/>
            <person name="Ushijima N."/>
            <person name="Hayakawa C."/>
            <person name="Shiratori Y."/>
            <person name="Senoo K."/>
        </authorList>
    </citation>
    <scope>NUCLEOTIDE SEQUENCE [LARGE SCALE GENOMIC DNA]</scope>
    <source>
        <strain evidence="3">Red630</strain>
    </source>
</reference>
<gene>
    <name evidence="2" type="ORF">AMPC_02900</name>
</gene>
<keyword evidence="1" id="KW-1133">Transmembrane helix</keyword>
<feature type="transmembrane region" description="Helical" evidence="1">
    <location>
        <begin position="139"/>
        <end position="156"/>
    </location>
</feature>
<feature type="transmembrane region" description="Helical" evidence="1">
    <location>
        <begin position="550"/>
        <end position="568"/>
    </location>
</feature>
<feature type="transmembrane region" description="Helical" evidence="1">
    <location>
        <begin position="575"/>
        <end position="597"/>
    </location>
</feature>
<sequence length="755" mass="79588">MRPARQLVAPAPPPCPARRAPLVLASLLALPFLWLPLRHLLLGVYGWHLRQPSVVEGGLEVAALFLLLAAAVSLWGTRAPTVAVGIAAAAAYLQLRAMLLPALAALLYVEALAGAGAWLRKRAGLARTLPELQEVLESFLCGVAAWTALVCAASLAGFGSLAHLRLLALALAAAALATRRSRPTMTGAALRAFRRAPRREALLAAFALVLLAIQFGKAAVAVDYDSGWYGIRPERVLFGPRSFFDDLRLVHFVYYYPKQFELLAAPLGGLGSRAFLLSLNVLVLGVAFAALYRLGRENGASRTAALWLVALCGTLPALSNMASSAKSDNLGHCLAFLAALHLWRWARGAGAAEAPFAALAVMGMLGTKVTLYAWAPLLLLGFAAAAALRARQAARPPAPGLASRRGGWLLAAVGAAGLAGLLLRTWLLTGVPTLPFLSGGWRLLGLAPRWPWSLLQPPGAPGFHGGPAALARYWYRLLFDPSGLVHYEMAWPGNVALFAALAALLLCARRSSRPEPRRFALGVAPLALGAIVIATVIVKHEDGGSDGNYFAVPVALALVGAAGLLLEAGVPRQLLAALALAFTLVQLPLLFVSHWSWHAGTSAFGRAPRGAFPRDADLARVKLAEAGAAPIARYLSTHPGLRRCAGFSRAGPGDGEGALRLLPCPYEDFEQMGGSFQAIFASEDGFEQYLAWAGLDLLVAPAALLRPDGGPPGFAPARVVRALAARPEVVTVPSGPYVALDLSAATCVRERTCRR</sequence>
<accession>A0ABN6N5E0</accession>
<feature type="transmembrane region" description="Helical" evidence="1">
    <location>
        <begin position="408"/>
        <end position="427"/>
    </location>
</feature>